<proteinExistence type="predicted"/>
<reference evidence="3" key="1">
    <citation type="submission" date="2015-09" db="EMBL/GenBank/DDBJ databases">
        <authorList>
            <person name="Rodrigo-Torres Lidia"/>
            <person name="Arahal R.David."/>
        </authorList>
    </citation>
    <scope>NUCLEOTIDE SEQUENCE [LARGE SCALE GENOMIC DNA]</scope>
    <source>
        <strain evidence="3">CECT 5114</strain>
    </source>
</reference>
<dbReference type="Pfam" id="PF00656">
    <property type="entry name" value="Peptidase_C14"/>
    <property type="match status" value="1"/>
</dbReference>
<dbReference type="AlphaFoldDB" id="A0A0P1ISN7"/>
<gene>
    <name evidence="2" type="ORF">TA5114_02438</name>
</gene>
<dbReference type="OrthoDB" id="321999at2"/>
<evidence type="ECO:0000259" key="1">
    <source>
        <dbReference type="PROSITE" id="PS50208"/>
    </source>
</evidence>
<feature type="domain" description="Caspase family p20" evidence="1">
    <location>
        <begin position="54"/>
        <end position="175"/>
    </location>
</feature>
<dbReference type="InterPro" id="IPR011600">
    <property type="entry name" value="Pept_C14_caspase"/>
</dbReference>
<dbReference type="PANTHER" id="PTHR22576:SF37">
    <property type="entry name" value="MUCOSA-ASSOCIATED LYMPHOID TISSUE LYMPHOMA TRANSLOCATION PROTEIN 1"/>
    <property type="match status" value="1"/>
</dbReference>
<accession>A0A0P1ISN7</accession>
<dbReference type="Proteomes" id="UP000051184">
    <property type="component" value="Unassembled WGS sequence"/>
</dbReference>
<dbReference type="InterPro" id="IPR052039">
    <property type="entry name" value="Caspase-related_regulators"/>
</dbReference>
<dbReference type="GO" id="GO:0004197">
    <property type="term" value="F:cysteine-type endopeptidase activity"/>
    <property type="evidence" value="ECO:0007669"/>
    <property type="project" value="InterPro"/>
</dbReference>
<dbReference type="STRING" id="1715691.TA5113_01266"/>
<dbReference type="InterPro" id="IPR001309">
    <property type="entry name" value="Pept_C14_p20"/>
</dbReference>
<evidence type="ECO:0000313" key="3">
    <source>
        <dbReference type="Proteomes" id="UP000051184"/>
    </source>
</evidence>
<keyword evidence="3" id="KW-1185">Reference proteome</keyword>
<protein>
    <recommendedName>
        <fullName evidence="1">Caspase family p20 domain-containing protein</fullName>
    </recommendedName>
</protein>
<organism evidence="2 3">
    <name type="scientific">Cognatishimia activa</name>
    <dbReference type="NCBI Taxonomy" id="1715691"/>
    <lineage>
        <taxon>Bacteria</taxon>
        <taxon>Pseudomonadati</taxon>
        <taxon>Pseudomonadota</taxon>
        <taxon>Alphaproteobacteria</taxon>
        <taxon>Rhodobacterales</taxon>
        <taxon>Paracoccaceae</taxon>
        <taxon>Cognatishimia</taxon>
    </lineage>
</organism>
<dbReference type="PANTHER" id="PTHR22576">
    <property type="entry name" value="MUCOSA ASSOCIATED LYMPHOID TISSUE LYMPHOMA TRANSLOCATION PROTEIN 1/PARACASPASE"/>
    <property type="match status" value="1"/>
</dbReference>
<evidence type="ECO:0000313" key="2">
    <source>
        <dbReference type="EMBL" id="CUK26622.1"/>
    </source>
</evidence>
<dbReference type="GO" id="GO:0006508">
    <property type="term" value="P:proteolysis"/>
    <property type="evidence" value="ECO:0007669"/>
    <property type="project" value="InterPro"/>
</dbReference>
<name>A0A0P1ISN7_9RHOB</name>
<dbReference type="InterPro" id="IPR029030">
    <property type="entry name" value="Caspase-like_dom_sf"/>
</dbReference>
<dbReference type="EMBL" id="CYUE01000020">
    <property type="protein sequence ID" value="CUK26622.1"/>
    <property type="molecule type" value="Genomic_DNA"/>
</dbReference>
<dbReference type="RefSeq" id="WP_058315494.1">
    <property type="nucleotide sequence ID" value="NZ_CYTO01000009.1"/>
</dbReference>
<dbReference type="PROSITE" id="PS50208">
    <property type="entry name" value="CASPASE_P20"/>
    <property type="match status" value="1"/>
</dbReference>
<dbReference type="SUPFAM" id="SSF52129">
    <property type="entry name" value="Caspase-like"/>
    <property type="match status" value="1"/>
</dbReference>
<sequence length="212" mass="22494">MSQRLTRRNLLFSFGGGLAVSSAGVAQSSELLRSAKHGAGNGSVSPWLPGQATALCIGVADYEGRAYLRTPGADAKAVSDRLSRLGYKVHTLINPTFKETLRGLASFRLQSRGAKLTLIYVAGHGIQIADTLHFLTRDAFNAGDIRPEKLVPETSFLQATGDQPRQRVLILDCCRTAPGVLRDRCVGNRAITPSGQAGICVTYAAQRGGGGL</sequence>
<dbReference type="Gene3D" id="3.40.50.1460">
    <property type="match status" value="1"/>
</dbReference>